<dbReference type="InterPro" id="IPR032474">
    <property type="entry name" value="Argonaute_N"/>
</dbReference>
<dbReference type="InterPro" id="IPR032473">
    <property type="entry name" value="Argonaute_Mid_dom"/>
</dbReference>
<dbReference type="PROSITE" id="PS50821">
    <property type="entry name" value="PAZ"/>
    <property type="match status" value="1"/>
</dbReference>
<dbReference type="PANTHER" id="PTHR22891">
    <property type="entry name" value="EUKARYOTIC TRANSLATION INITIATION FACTOR 2C"/>
    <property type="match status" value="1"/>
</dbReference>
<evidence type="ECO:0000313" key="4">
    <source>
        <dbReference type="Proteomes" id="UP000294933"/>
    </source>
</evidence>
<dbReference type="AlphaFoldDB" id="A0A4Y7QAE0"/>
<sequence>MSQVVARSSMKPGTLGRPVSVTTNSYEITHLPQATFYHYDGNSARSATIYQTLIRSPSQLTSVASVIRPKAINPKRPDGRVIARVAVEVMEEVQKTNAAVFHRATPVFDGKKNLFSPGELRFRGGHDSTIYTIDMVKNRTDTSSDKGVYTVELRRVGIIEPRDLQNVLNGSPHSDKSLTAIQMLNLVLRQAAILNHKVHDRRSIYTKNHMRTLGHLEIWRGYFQSVRPSLGRMLVNIDTSAALMYPEGQLVNLVQTFLKEREIRSLQRLGLDPAAPNWRSLKAFLSGLRVCVGKSRSGTDRIRTIDKLIPNAGQHTFEKDNEPITVQKYYRLFKNYDLKFPGLPGICTKRGDVIPMELCYVPPHQIYRRVLRDADSSSQMLRFSTLKPNERRDQIREGYKVLNYRESPFVRNAGMQISGSLLDVNGRILQPPRLVYGGNREITVNDGKWDLRGLHFNNPATIKAWAIISFEPRKDIRDIQRFCFDLVKCMRALGMIVPMEQPPIFQAAGQADVANAMLDAGKRSMQAYTEFLKHNRQPAVQEPPSIIIVVLPDSAAEIRKLVKQWGDMTQDTPTQCVRSMKLPGNNQYHNNLAMKHVPINVKVGGVNAVVNSPALRSFMGDGGMIIGADVSHPGPGVIRPSVAGVVSTRGSSAAKYVARCSAQEPRVEVITELKKLIRTAIMDNNPPRRILFFRDGISEGEFDNVAAVEFRDIKDAAKEAWKLGKLTTPLPTVTYVAVGKRHHVRFFPHEGQADRSGNCLPGLVVDTGITSPVVFDYFLQAHSGLQGTSRPSHYIVIRDENTFTADLLQEISYALCHSYARATRSVSIPAPVYYADLVCSRADIHFQNWLNYSDDNSTESGTFNIEKWRKGFGMAKQKQQGNMYFM</sequence>
<dbReference type="Pfam" id="PF02171">
    <property type="entry name" value="Piwi"/>
    <property type="match status" value="1"/>
</dbReference>
<gene>
    <name evidence="3" type="ORF">BD410DRAFT_838827</name>
</gene>
<dbReference type="InterPro" id="IPR003100">
    <property type="entry name" value="PAZ_dom"/>
</dbReference>
<dbReference type="OrthoDB" id="10252740at2759"/>
<feature type="domain" description="Piwi" evidence="2">
    <location>
        <begin position="546"/>
        <end position="847"/>
    </location>
</feature>
<dbReference type="InterPro" id="IPR036085">
    <property type="entry name" value="PAZ_dom_sf"/>
</dbReference>
<dbReference type="STRING" id="50990.A0A4Y7QAE0"/>
<dbReference type="InterPro" id="IPR014811">
    <property type="entry name" value="ArgoL1"/>
</dbReference>
<dbReference type="Gene3D" id="3.30.420.10">
    <property type="entry name" value="Ribonuclease H-like superfamily/Ribonuclease H"/>
    <property type="match status" value="1"/>
</dbReference>
<dbReference type="Gene3D" id="2.170.260.10">
    <property type="entry name" value="paz domain"/>
    <property type="match status" value="1"/>
</dbReference>
<keyword evidence="4" id="KW-1185">Reference proteome</keyword>
<proteinExistence type="predicted"/>
<dbReference type="Pfam" id="PF16486">
    <property type="entry name" value="ArgoN"/>
    <property type="match status" value="1"/>
</dbReference>
<dbReference type="GO" id="GO:0003723">
    <property type="term" value="F:RNA binding"/>
    <property type="evidence" value="ECO:0007669"/>
    <property type="project" value="InterPro"/>
</dbReference>
<evidence type="ECO:0000259" key="1">
    <source>
        <dbReference type="PROSITE" id="PS50821"/>
    </source>
</evidence>
<dbReference type="PROSITE" id="PS50822">
    <property type="entry name" value="PIWI"/>
    <property type="match status" value="1"/>
</dbReference>
<dbReference type="Pfam" id="PF02170">
    <property type="entry name" value="PAZ"/>
    <property type="match status" value="1"/>
</dbReference>
<organism evidence="3 4">
    <name type="scientific">Rickenella mellea</name>
    <dbReference type="NCBI Taxonomy" id="50990"/>
    <lineage>
        <taxon>Eukaryota</taxon>
        <taxon>Fungi</taxon>
        <taxon>Dikarya</taxon>
        <taxon>Basidiomycota</taxon>
        <taxon>Agaricomycotina</taxon>
        <taxon>Agaricomycetes</taxon>
        <taxon>Hymenochaetales</taxon>
        <taxon>Rickenellaceae</taxon>
        <taxon>Rickenella</taxon>
    </lineage>
</organism>
<evidence type="ECO:0000259" key="2">
    <source>
        <dbReference type="PROSITE" id="PS50822"/>
    </source>
</evidence>
<dbReference type="CDD" id="cd02846">
    <property type="entry name" value="PAZ_argonaute_like"/>
    <property type="match status" value="1"/>
</dbReference>
<dbReference type="Pfam" id="PF16487">
    <property type="entry name" value="ArgoMid"/>
    <property type="match status" value="1"/>
</dbReference>
<dbReference type="InterPro" id="IPR032472">
    <property type="entry name" value="ArgoL2"/>
</dbReference>
<dbReference type="SMART" id="SM00950">
    <property type="entry name" value="Piwi"/>
    <property type="match status" value="1"/>
</dbReference>
<dbReference type="Proteomes" id="UP000294933">
    <property type="component" value="Unassembled WGS sequence"/>
</dbReference>
<dbReference type="Pfam" id="PF16488">
    <property type="entry name" value="ArgoL2"/>
    <property type="match status" value="1"/>
</dbReference>
<accession>A0A4Y7QAE0</accession>
<dbReference type="InterPro" id="IPR003165">
    <property type="entry name" value="Piwi"/>
</dbReference>
<dbReference type="EMBL" id="ML170169">
    <property type="protein sequence ID" value="TDL23829.1"/>
    <property type="molecule type" value="Genomic_DNA"/>
</dbReference>
<dbReference type="Pfam" id="PF08699">
    <property type="entry name" value="ArgoL1"/>
    <property type="match status" value="1"/>
</dbReference>
<name>A0A4Y7QAE0_9AGAM</name>
<protein>
    <submittedName>
        <fullName evidence="3">Piwi-domain-containing protein</fullName>
    </submittedName>
</protein>
<dbReference type="SUPFAM" id="SSF53098">
    <property type="entry name" value="Ribonuclease H-like"/>
    <property type="match status" value="1"/>
</dbReference>
<reference evidence="3 4" key="1">
    <citation type="submission" date="2018-06" db="EMBL/GenBank/DDBJ databases">
        <title>A transcriptomic atlas of mushroom development highlights an independent origin of complex multicellularity.</title>
        <authorList>
            <consortium name="DOE Joint Genome Institute"/>
            <person name="Krizsan K."/>
            <person name="Almasi E."/>
            <person name="Merenyi Z."/>
            <person name="Sahu N."/>
            <person name="Viragh M."/>
            <person name="Koszo T."/>
            <person name="Mondo S."/>
            <person name="Kiss B."/>
            <person name="Balint B."/>
            <person name="Kues U."/>
            <person name="Barry K."/>
            <person name="Hegedus J.C."/>
            <person name="Henrissat B."/>
            <person name="Johnson J."/>
            <person name="Lipzen A."/>
            <person name="Ohm R."/>
            <person name="Nagy I."/>
            <person name="Pangilinan J."/>
            <person name="Yan J."/>
            <person name="Xiong Y."/>
            <person name="Grigoriev I.V."/>
            <person name="Hibbett D.S."/>
            <person name="Nagy L.G."/>
        </authorList>
    </citation>
    <scope>NUCLEOTIDE SEQUENCE [LARGE SCALE GENOMIC DNA]</scope>
    <source>
        <strain evidence="3 4">SZMC22713</strain>
    </source>
</reference>
<feature type="domain" description="PAZ" evidence="1">
    <location>
        <begin position="253"/>
        <end position="363"/>
    </location>
</feature>
<dbReference type="SMART" id="SM01163">
    <property type="entry name" value="DUF1785"/>
    <property type="match status" value="1"/>
</dbReference>
<dbReference type="VEuPathDB" id="FungiDB:BD410DRAFT_838827"/>
<evidence type="ECO:0000313" key="3">
    <source>
        <dbReference type="EMBL" id="TDL23829.1"/>
    </source>
</evidence>
<dbReference type="SUPFAM" id="SSF101690">
    <property type="entry name" value="PAZ domain"/>
    <property type="match status" value="1"/>
</dbReference>
<dbReference type="InterPro" id="IPR036397">
    <property type="entry name" value="RNaseH_sf"/>
</dbReference>
<dbReference type="Gene3D" id="3.40.50.2300">
    <property type="match status" value="1"/>
</dbReference>
<dbReference type="InterPro" id="IPR012337">
    <property type="entry name" value="RNaseH-like_sf"/>
</dbReference>